<gene>
    <name evidence="1" type="ORF">CRU90_08505</name>
</gene>
<dbReference type="Proteomes" id="UP000290870">
    <property type="component" value="Unassembled WGS sequence"/>
</dbReference>
<reference evidence="1 2" key="1">
    <citation type="submission" date="2017-10" db="EMBL/GenBank/DDBJ databases">
        <title>Genomics of the genus Arcobacter.</title>
        <authorList>
            <person name="Perez-Cataluna A."/>
            <person name="Figueras M.J."/>
        </authorList>
    </citation>
    <scope>NUCLEOTIDE SEQUENCE [LARGE SCALE GENOMIC DNA]</scope>
    <source>
        <strain evidence="1 2">F26</strain>
    </source>
</reference>
<evidence type="ECO:0000313" key="2">
    <source>
        <dbReference type="Proteomes" id="UP000290870"/>
    </source>
</evidence>
<protein>
    <recommendedName>
        <fullName evidence="3">Antitoxin</fullName>
    </recommendedName>
</protein>
<evidence type="ECO:0000313" key="1">
    <source>
        <dbReference type="EMBL" id="RXJ83835.1"/>
    </source>
</evidence>
<proteinExistence type="predicted"/>
<evidence type="ECO:0008006" key="3">
    <source>
        <dbReference type="Google" id="ProtNLM"/>
    </source>
</evidence>
<organism evidence="1 2">
    <name type="scientific">Arcobacter cloacae</name>
    <dbReference type="NCBI Taxonomy" id="1054034"/>
    <lineage>
        <taxon>Bacteria</taxon>
        <taxon>Pseudomonadati</taxon>
        <taxon>Campylobacterota</taxon>
        <taxon>Epsilonproteobacteria</taxon>
        <taxon>Campylobacterales</taxon>
        <taxon>Arcobacteraceae</taxon>
        <taxon>Arcobacter</taxon>
    </lineage>
</organism>
<accession>A0A4V1LVE7</accession>
<name>A0A4V1LVE7_9BACT</name>
<sequence>MKTIQLNVEDNVYQDILKSGIDIQSELKDMIKKAIYKKEHKIANELAISLSDVAKGKTKSLQDLLDEI</sequence>
<dbReference type="RefSeq" id="WP_128986854.1">
    <property type="nucleotide sequence ID" value="NZ_PDJZ01000008.1"/>
</dbReference>
<dbReference type="AlphaFoldDB" id="A0A4V1LVE7"/>
<dbReference type="EMBL" id="PDJZ01000008">
    <property type="protein sequence ID" value="RXJ83835.1"/>
    <property type="molecule type" value="Genomic_DNA"/>
</dbReference>
<comment type="caution">
    <text evidence="1">The sequence shown here is derived from an EMBL/GenBank/DDBJ whole genome shotgun (WGS) entry which is preliminary data.</text>
</comment>